<keyword evidence="3" id="KW-1185">Reference proteome</keyword>
<dbReference type="OrthoDB" id="1305757at2759"/>
<evidence type="ECO:0000313" key="2">
    <source>
        <dbReference type="EMBL" id="KAG5572493.1"/>
    </source>
</evidence>
<evidence type="ECO:0000313" key="3">
    <source>
        <dbReference type="Proteomes" id="UP000824120"/>
    </source>
</evidence>
<organism evidence="2 3">
    <name type="scientific">Solanum commersonii</name>
    <name type="common">Commerson's wild potato</name>
    <name type="synonym">Commerson's nightshade</name>
    <dbReference type="NCBI Taxonomy" id="4109"/>
    <lineage>
        <taxon>Eukaryota</taxon>
        <taxon>Viridiplantae</taxon>
        <taxon>Streptophyta</taxon>
        <taxon>Embryophyta</taxon>
        <taxon>Tracheophyta</taxon>
        <taxon>Spermatophyta</taxon>
        <taxon>Magnoliopsida</taxon>
        <taxon>eudicotyledons</taxon>
        <taxon>Gunneridae</taxon>
        <taxon>Pentapetalae</taxon>
        <taxon>asterids</taxon>
        <taxon>lamiids</taxon>
        <taxon>Solanales</taxon>
        <taxon>Solanaceae</taxon>
        <taxon>Solanoideae</taxon>
        <taxon>Solaneae</taxon>
        <taxon>Solanum</taxon>
    </lineage>
</organism>
<reference evidence="2 3" key="1">
    <citation type="submission" date="2020-09" db="EMBL/GenBank/DDBJ databases">
        <title>De no assembly of potato wild relative species, Solanum commersonii.</title>
        <authorList>
            <person name="Cho K."/>
        </authorList>
    </citation>
    <scope>NUCLEOTIDE SEQUENCE [LARGE SCALE GENOMIC DNA]</scope>
    <source>
        <strain evidence="2">LZ3.2</strain>
        <tissue evidence="2">Leaf</tissue>
    </source>
</reference>
<name>A0A9J5WAC2_SOLCO</name>
<accession>A0A9J5WAC2</accession>
<feature type="region of interest" description="Disordered" evidence="1">
    <location>
        <begin position="54"/>
        <end position="88"/>
    </location>
</feature>
<feature type="compositionally biased region" description="Polar residues" evidence="1">
    <location>
        <begin position="154"/>
        <end position="163"/>
    </location>
</feature>
<proteinExistence type="predicted"/>
<protein>
    <submittedName>
        <fullName evidence="2">Uncharacterized protein</fullName>
    </submittedName>
</protein>
<evidence type="ECO:0000256" key="1">
    <source>
        <dbReference type="SAM" id="MobiDB-lite"/>
    </source>
</evidence>
<comment type="caution">
    <text evidence="2">The sequence shown here is derived from an EMBL/GenBank/DDBJ whole genome shotgun (WGS) entry which is preliminary data.</text>
</comment>
<dbReference type="AlphaFoldDB" id="A0A9J5WAC2"/>
<sequence length="261" mass="29207">MLYQYLSSTQFCCGRKTPTECIHCRECRTGVAFVDETALLMALTRPSRFIREGRLEKDSLSNEGTNEQKDLGANGRNDDQDGDANEQDLGANNMRLDELICWNDVTLLHLLSRGHNEQPPNDQDGDANEQVPSDQDLGANDQNVDQDGDANEQDLGTNEQNAYQDGDPKEQDLGANANQDGDGNKRDLEKLLFKMEIELITMKAQLMKMKLQLIKMERQLLKMEGPLLDLLLIGMNRNDQDGDAIDQDEGTTDQDGDAPMN</sequence>
<feature type="compositionally biased region" description="Basic and acidic residues" evidence="1">
    <location>
        <begin position="54"/>
        <end position="70"/>
    </location>
</feature>
<dbReference type="Proteomes" id="UP000824120">
    <property type="component" value="Chromosome 12"/>
</dbReference>
<feature type="region of interest" description="Disordered" evidence="1">
    <location>
        <begin position="113"/>
        <end position="184"/>
    </location>
</feature>
<dbReference type="EMBL" id="JACXVP010000012">
    <property type="protein sequence ID" value="KAG5572493.1"/>
    <property type="molecule type" value="Genomic_DNA"/>
</dbReference>
<feature type="region of interest" description="Disordered" evidence="1">
    <location>
        <begin position="241"/>
        <end position="261"/>
    </location>
</feature>
<gene>
    <name evidence="2" type="ORF">H5410_062259</name>
</gene>